<gene>
    <name evidence="1" type="ORF">SAMN02745857_03162</name>
</gene>
<evidence type="ECO:0000313" key="1">
    <source>
        <dbReference type="EMBL" id="SMC28217.1"/>
    </source>
</evidence>
<sequence>MSFQSFENSSMASQVAAVPWERLPELFDLSISWQVLDGQDRGVSKATEKSVERVNWLYGLKLPISYQEFVGRSREANKWLTGVGEDYEAERHLVRMNRLWRNLPRKSRIPSHLVMFNLGFDEDCDCFDLNLYDAQTGEYAIRYWYPGFGEDVLYPSFEAYIRAQTAAWCELKVQGREIELVFLIKKLLAEYAPVS</sequence>
<accession>A0A1W1XWG7</accession>
<dbReference type="Proteomes" id="UP000192761">
    <property type="component" value="Unassembled WGS sequence"/>
</dbReference>
<proteinExistence type="predicted"/>
<dbReference type="Gene3D" id="3.40.1580.10">
    <property type="entry name" value="SMI1/KNR4-like"/>
    <property type="match status" value="1"/>
</dbReference>
<dbReference type="InterPro" id="IPR037883">
    <property type="entry name" value="Knr4/Smi1-like_sf"/>
</dbReference>
<evidence type="ECO:0008006" key="3">
    <source>
        <dbReference type="Google" id="ProtNLM"/>
    </source>
</evidence>
<organism evidence="1 2">
    <name type="scientific">Andreprevotia lacus DSM 23236</name>
    <dbReference type="NCBI Taxonomy" id="1121001"/>
    <lineage>
        <taxon>Bacteria</taxon>
        <taxon>Pseudomonadati</taxon>
        <taxon>Pseudomonadota</taxon>
        <taxon>Betaproteobacteria</taxon>
        <taxon>Neisseriales</taxon>
        <taxon>Chitinibacteraceae</taxon>
        <taxon>Andreprevotia</taxon>
    </lineage>
</organism>
<protein>
    <recommendedName>
        <fullName evidence="3">SMI1 / KNR4 family (SUKH-1)</fullName>
    </recommendedName>
</protein>
<dbReference type="SUPFAM" id="SSF160631">
    <property type="entry name" value="SMI1/KNR4-like"/>
    <property type="match status" value="1"/>
</dbReference>
<dbReference type="RefSeq" id="WP_139798902.1">
    <property type="nucleotide sequence ID" value="NZ_FWXD01000021.1"/>
</dbReference>
<evidence type="ECO:0000313" key="2">
    <source>
        <dbReference type="Proteomes" id="UP000192761"/>
    </source>
</evidence>
<reference evidence="1 2" key="1">
    <citation type="submission" date="2017-04" db="EMBL/GenBank/DDBJ databases">
        <authorList>
            <person name="Afonso C.L."/>
            <person name="Miller P.J."/>
            <person name="Scott M.A."/>
            <person name="Spackman E."/>
            <person name="Goraichik I."/>
            <person name="Dimitrov K.M."/>
            <person name="Suarez D.L."/>
            <person name="Swayne D.E."/>
        </authorList>
    </citation>
    <scope>NUCLEOTIDE SEQUENCE [LARGE SCALE GENOMIC DNA]</scope>
    <source>
        <strain evidence="1 2">DSM 23236</strain>
    </source>
</reference>
<dbReference type="AlphaFoldDB" id="A0A1W1XWG7"/>
<dbReference type="STRING" id="1121001.SAMN02745857_03162"/>
<name>A0A1W1XWG7_9NEIS</name>
<dbReference type="EMBL" id="FWXD01000021">
    <property type="protein sequence ID" value="SMC28217.1"/>
    <property type="molecule type" value="Genomic_DNA"/>
</dbReference>
<keyword evidence="2" id="KW-1185">Reference proteome</keyword>